<dbReference type="InterPro" id="IPR001563">
    <property type="entry name" value="Peptidase_S10"/>
</dbReference>
<dbReference type="GO" id="GO:0006508">
    <property type="term" value="P:proteolysis"/>
    <property type="evidence" value="ECO:0007669"/>
    <property type="project" value="InterPro"/>
</dbReference>
<keyword evidence="2" id="KW-0121">Carboxypeptidase</keyword>
<gene>
    <name evidence="2" type="ORF">CTI12_AA357240</name>
</gene>
<comment type="similarity">
    <text evidence="1">Belongs to the peptidase S10 family.</text>
</comment>
<comment type="caution">
    <text evidence="2">The sequence shown here is derived from an EMBL/GenBank/DDBJ whole genome shotgun (WGS) entry which is preliminary data.</text>
</comment>
<protein>
    <submittedName>
        <fullName evidence="2">Serine carboxypeptidase-like 50</fullName>
    </submittedName>
</protein>
<organism evidence="2 3">
    <name type="scientific">Artemisia annua</name>
    <name type="common">Sweet wormwood</name>
    <dbReference type="NCBI Taxonomy" id="35608"/>
    <lineage>
        <taxon>Eukaryota</taxon>
        <taxon>Viridiplantae</taxon>
        <taxon>Streptophyta</taxon>
        <taxon>Embryophyta</taxon>
        <taxon>Tracheophyta</taxon>
        <taxon>Spermatophyta</taxon>
        <taxon>Magnoliopsida</taxon>
        <taxon>eudicotyledons</taxon>
        <taxon>Gunneridae</taxon>
        <taxon>Pentapetalae</taxon>
        <taxon>asterids</taxon>
        <taxon>campanulids</taxon>
        <taxon>Asterales</taxon>
        <taxon>Asteraceae</taxon>
        <taxon>Asteroideae</taxon>
        <taxon>Anthemideae</taxon>
        <taxon>Artemisiinae</taxon>
        <taxon>Artemisia</taxon>
    </lineage>
</organism>
<dbReference type="SUPFAM" id="SSF53474">
    <property type="entry name" value="alpha/beta-Hydrolases"/>
    <property type="match status" value="1"/>
</dbReference>
<reference evidence="2 3" key="1">
    <citation type="journal article" date="2018" name="Mol. Plant">
        <title>The genome of Artemisia annua provides insight into the evolution of Asteraceae family and artemisinin biosynthesis.</title>
        <authorList>
            <person name="Shen Q."/>
            <person name="Zhang L."/>
            <person name="Liao Z."/>
            <person name="Wang S."/>
            <person name="Yan T."/>
            <person name="Shi P."/>
            <person name="Liu M."/>
            <person name="Fu X."/>
            <person name="Pan Q."/>
            <person name="Wang Y."/>
            <person name="Lv Z."/>
            <person name="Lu X."/>
            <person name="Zhang F."/>
            <person name="Jiang W."/>
            <person name="Ma Y."/>
            <person name="Chen M."/>
            <person name="Hao X."/>
            <person name="Li L."/>
            <person name="Tang Y."/>
            <person name="Lv G."/>
            <person name="Zhou Y."/>
            <person name="Sun X."/>
            <person name="Brodelius P.E."/>
            <person name="Rose J.K.C."/>
            <person name="Tang K."/>
        </authorList>
    </citation>
    <scope>NUCLEOTIDE SEQUENCE [LARGE SCALE GENOMIC DNA]</scope>
    <source>
        <strain evidence="3">cv. Huhao1</strain>
        <tissue evidence="2">Leaf</tissue>
    </source>
</reference>
<dbReference type="PANTHER" id="PTHR11802:SF454">
    <property type="entry name" value="SERINE CARBOXYPEPTIDASE-LIKE 50"/>
    <property type="match status" value="1"/>
</dbReference>
<dbReference type="GO" id="GO:0004185">
    <property type="term" value="F:serine-type carboxypeptidase activity"/>
    <property type="evidence" value="ECO:0007669"/>
    <property type="project" value="InterPro"/>
</dbReference>
<dbReference type="OrthoDB" id="443318at2759"/>
<dbReference type="InterPro" id="IPR029058">
    <property type="entry name" value="AB_hydrolase_fold"/>
</dbReference>
<evidence type="ECO:0000313" key="2">
    <source>
        <dbReference type="EMBL" id="PWA46165.1"/>
    </source>
</evidence>
<accession>A0A2U1LAY9</accession>
<keyword evidence="2" id="KW-0645">Protease</keyword>
<keyword evidence="3" id="KW-1185">Reference proteome</keyword>
<dbReference type="AlphaFoldDB" id="A0A2U1LAY9"/>
<name>A0A2U1LAY9_ARTAN</name>
<dbReference type="Proteomes" id="UP000245207">
    <property type="component" value="Unassembled WGS sequence"/>
</dbReference>
<proteinExistence type="inferred from homology"/>
<dbReference type="EMBL" id="PKPP01010423">
    <property type="protein sequence ID" value="PWA46165.1"/>
    <property type="molecule type" value="Genomic_DNA"/>
</dbReference>
<evidence type="ECO:0000313" key="3">
    <source>
        <dbReference type="Proteomes" id="UP000245207"/>
    </source>
</evidence>
<dbReference type="Pfam" id="PF00450">
    <property type="entry name" value="Peptidase_S10"/>
    <property type="match status" value="1"/>
</dbReference>
<evidence type="ECO:0000256" key="1">
    <source>
        <dbReference type="ARBA" id="ARBA00009431"/>
    </source>
</evidence>
<dbReference type="PANTHER" id="PTHR11802">
    <property type="entry name" value="SERINE PROTEASE FAMILY S10 SERINE CARBOXYPEPTIDASE"/>
    <property type="match status" value="1"/>
</dbReference>
<sequence>MESLLCPCCNNNVEDSNHVFFTCNVALELWNRIEMWLDLHIPEFVNIADMFEWIDEHDGGSKQWRILNTTCVTVIWILWMYRNSVVFDGTTIKKHQLFDMVKKLTDGTQRICRFLTFSAGGASVMSVGATFYFAAGAPKPSLIYRFRWPGCSSMTGNFFELSPYLVMSSLKHNVEHLTLKKNPSSWNRLFDLLFLDNPIGTGFSIASTYEEIPHNKNIPVSNG</sequence>
<keyword evidence="2" id="KW-0378">Hydrolase</keyword>
<dbReference type="Gene3D" id="3.40.50.1820">
    <property type="entry name" value="alpha/beta hydrolase"/>
    <property type="match status" value="1"/>
</dbReference>